<dbReference type="PANTHER" id="PTHR43462">
    <property type="entry name" value="ALANYL-TRNA EDITING PROTEIN"/>
    <property type="match status" value="1"/>
</dbReference>
<evidence type="ECO:0000256" key="2">
    <source>
        <dbReference type="ARBA" id="ARBA00022723"/>
    </source>
</evidence>
<name>A0A3D8JYU3_9BURK</name>
<keyword evidence="6" id="KW-1185">Reference proteome</keyword>
<sequence>MSDDSLSMDTSVVRCTQREDGQYDVVLSATLFHPQGGGQLSDRGAIGGMEVVRVAAVENEVVHVCERAVPEGPVRIEVCAASRALHARLHSAGHLIGYCGDELGWHAVKGHHWPGEARVVFESASGARVFDGQEIEAMVNAHVRAGLSRRTVMEGETRKIGFGDLPLHGCGGTHVASSSDIGRIRILKVKEKKGQLSVHYDLGDA</sequence>
<dbReference type="InterPro" id="IPR051335">
    <property type="entry name" value="Alanyl-tRNA_Editing_Enzymes"/>
</dbReference>
<dbReference type="Proteomes" id="UP000256838">
    <property type="component" value="Unassembled WGS sequence"/>
</dbReference>
<dbReference type="SUPFAM" id="SSF55186">
    <property type="entry name" value="ThrRS/AlaRS common domain"/>
    <property type="match status" value="1"/>
</dbReference>
<dbReference type="Gene3D" id="3.30.980.10">
    <property type="entry name" value="Threonyl-trna Synthetase, Chain A, domain 2"/>
    <property type="match status" value="1"/>
</dbReference>
<evidence type="ECO:0000313" key="6">
    <source>
        <dbReference type="Proteomes" id="UP000256838"/>
    </source>
</evidence>
<feature type="domain" description="Threonyl/alanyl tRNA synthetase SAD" evidence="4">
    <location>
        <begin position="162"/>
        <end position="196"/>
    </location>
</feature>
<gene>
    <name evidence="5" type="ORF">DWV00_17260</name>
</gene>
<dbReference type="GO" id="GO:0004812">
    <property type="term" value="F:aminoacyl-tRNA ligase activity"/>
    <property type="evidence" value="ECO:0007669"/>
    <property type="project" value="InterPro"/>
</dbReference>
<dbReference type="InterPro" id="IPR018163">
    <property type="entry name" value="Thr/Ala-tRNA-synth_IIc_edit"/>
</dbReference>
<dbReference type="SUPFAM" id="SSF50447">
    <property type="entry name" value="Translation proteins"/>
    <property type="match status" value="1"/>
</dbReference>
<dbReference type="EMBL" id="QRGA01000009">
    <property type="protein sequence ID" value="RDU97794.1"/>
    <property type="molecule type" value="Genomic_DNA"/>
</dbReference>
<reference evidence="5 6" key="1">
    <citation type="submission" date="2018-08" db="EMBL/GenBank/DDBJ databases">
        <title>Paraburkholderia sp. DHOM06 isolated from forest soil.</title>
        <authorList>
            <person name="Gao Z.-H."/>
            <person name="Qiu L.-H."/>
        </authorList>
    </citation>
    <scope>NUCLEOTIDE SEQUENCE [LARGE SCALE GENOMIC DNA]</scope>
    <source>
        <strain evidence="5 6">DHOM06</strain>
    </source>
</reference>
<evidence type="ECO:0000259" key="4">
    <source>
        <dbReference type="Pfam" id="PF07973"/>
    </source>
</evidence>
<dbReference type="PANTHER" id="PTHR43462:SF2">
    <property type="entry name" value="THREONYL AND ALANYL TRNA SYNTHETASE SECOND ADDITIONAL DOMAIN-CONTAINING PROTEIN"/>
    <property type="match status" value="1"/>
</dbReference>
<proteinExistence type="predicted"/>
<evidence type="ECO:0000256" key="1">
    <source>
        <dbReference type="ARBA" id="ARBA00001947"/>
    </source>
</evidence>
<dbReference type="Gene3D" id="2.40.30.130">
    <property type="match status" value="1"/>
</dbReference>
<dbReference type="InterPro" id="IPR009000">
    <property type="entry name" value="Transl_B-barrel_sf"/>
</dbReference>
<dbReference type="InterPro" id="IPR012947">
    <property type="entry name" value="tRNA_SAD"/>
</dbReference>
<dbReference type="AlphaFoldDB" id="A0A3D8JYU3"/>
<evidence type="ECO:0000313" key="5">
    <source>
        <dbReference type="EMBL" id="RDU97794.1"/>
    </source>
</evidence>
<organism evidence="5 6">
    <name type="scientific">Trinickia dinghuensis</name>
    <dbReference type="NCBI Taxonomy" id="2291023"/>
    <lineage>
        <taxon>Bacteria</taxon>
        <taxon>Pseudomonadati</taxon>
        <taxon>Pseudomonadota</taxon>
        <taxon>Betaproteobacteria</taxon>
        <taxon>Burkholderiales</taxon>
        <taxon>Burkholderiaceae</taxon>
        <taxon>Trinickia</taxon>
    </lineage>
</organism>
<dbReference type="Pfam" id="PF07973">
    <property type="entry name" value="tRNA_SAD"/>
    <property type="match status" value="1"/>
</dbReference>
<dbReference type="GO" id="GO:0046872">
    <property type="term" value="F:metal ion binding"/>
    <property type="evidence" value="ECO:0007669"/>
    <property type="project" value="UniProtKB-KW"/>
</dbReference>
<protein>
    <submittedName>
        <fullName evidence="5">Alanyl-tRNA editing protein</fullName>
    </submittedName>
</protein>
<accession>A0A3D8JYU3</accession>
<evidence type="ECO:0000256" key="3">
    <source>
        <dbReference type="ARBA" id="ARBA00022833"/>
    </source>
</evidence>
<keyword evidence="3" id="KW-0862">Zinc</keyword>
<comment type="caution">
    <text evidence="5">The sequence shown here is derived from an EMBL/GenBank/DDBJ whole genome shotgun (WGS) entry which is preliminary data.</text>
</comment>
<dbReference type="GO" id="GO:0043039">
    <property type="term" value="P:tRNA aminoacylation"/>
    <property type="evidence" value="ECO:0007669"/>
    <property type="project" value="InterPro"/>
</dbReference>
<keyword evidence="2" id="KW-0479">Metal-binding</keyword>
<comment type="cofactor">
    <cofactor evidence="1">
        <name>Zn(2+)</name>
        <dbReference type="ChEBI" id="CHEBI:29105"/>
    </cofactor>
</comment>
<dbReference type="OrthoDB" id="9812949at2"/>
<dbReference type="GO" id="GO:0005524">
    <property type="term" value="F:ATP binding"/>
    <property type="evidence" value="ECO:0007669"/>
    <property type="project" value="InterPro"/>
</dbReference>